<dbReference type="Proteomes" id="UP000233551">
    <property type="component" value="Unassembled WGS sequence"/>
</dbReference>
<feature type="region of interest" description="Disordered" evidence="1">
    <location>
        <begin position="1"/>
        <end position="38"/>
    </location>
</feature>
<feature type="compositionally biased region" description="Basic and acidic residues" evidence="1">
    <location>
        <begin position="9"/>
        <end position="19"/>
    </location>
</feature>
<evidence type="ECO:0000256" key="1">
    <source>
        <dbReference type="SAM" id="MobiDB-lite"/>
    </source>
</evidence>
<dbReference type="EMBL" id="PGOL01001289">
    <property type="protein sequence ID" value="PKI59351.1"/>
    <property type="molecule type" value="Genomic_DNA"/>
</dbReference>
<name>A0A2I0JSW0_PUNGR</name>
<feature type="region of interest" description="Disordered" evidence="1">
    <location>
        <begin position="207"/>
        <end position="235"/>
    </location>
</feature>
<proteinExistence type="predicted"/>
<feature type="compositionally biased region" description="Basic and acidic residues" evidence="1">
    <location>
        <begin position="112"/>
        <end position="130"/>
    </location>
</feature>
<dbReference type="AlphaFoldDB" id="A0A2I0JSW0"/>
<accession>A0A2I0JSW0</accession>
<protein>
    <submittedName>
        <fullName evidence="2">Uncharacterized protein</fullName>
    </submittedName>
</protein>
<organism evidence="2 3">
    <name type="scientific">Punica granatum</name>
    <name type="common">Pomegranate</name>
    <dbReference type="NCBI Taxonomy" id="22663"/>
    <lineage>
        <taxon>Eukaryota</taxon>
        <taxon>Viridiplantae</taxon>
        <taxon>Streptophyta</taxon>
        <taxon>Embryophyta</taxon>
        <taxon>Tracheophyta</taxon>
        <taxon>Spermatophyta</taxon>
        <taxon>Magnoliopsida</taxon>
        <taxon>eudicotyledons</taxon>
        <taxon>Gunneridae</taxon>
        <taxon>Pentapetalae</taxon>
        <taxon>rosids</taxon>
        <taxon>malvids</taxon>
        <taxon>Myrtales</taxon>
        <taxon>Lythraceae</taxon>
        <taxon>Punica</taxon>
    </lineage>
</organism>
<keyword evidence="3" id="KW-1185">Reference proteome</keyword>
<reference evidence="2 3" key="1">
    <citation type="submission" date="2017-11" db="EMBL/GenBank/DDBJ databases">
        <title>De-novo sequencing of pomegranate (Punica granatum L.) genome.</title>
        <authorList>
            <person name="Akparov Z."/>
            <person name="Amiraslanov A."/>
            <person name="Hajiyeva S."/>
            <person name="Abbasov M."/>
            <person name="Kaur K."/>
            <person name="Hamwieh A."/>
            <person name="Solovyev V."/>
            <person name="Salamov A."/>
            <person name="Braich B."/>
            <person name="Kosarev P."/>
            <person name="Mahmoud A."/>
            <person name="Hajiyev E."/>
            <person name="Babayeva S."/>
            <person name="Izzatullayeva V."/>
            <person name="Mammadov A."/>
            <person name="Mammadov A."/>
            <person name="Sharifova S."/>
            <person name="Ojaghi J."/>
            <person name="Eynullazada K."/>
            <person name="Bayramov B."/>
            <person name="Abdulazimova A."/>
            <person name="Shahmuradov I."/>
        </authorList>
    </citation>
    <scope>NUCLEOTIDE SEQUENCE [LARGE SCALE GENOMIC DNA]</scope>
    <source>
        <strain evidence="3">cv. AG2017</strain>
        <tissue evidence="2">Leaf</tissue>
    </source>
</reference>
<evidence type="ECO:0000313" key="3">
    <source>
        <dbReference type="Proteomes" id="UP000233551"/>
    </source>
</evidence>
<gene>
    <name evidence="2" type="ORF">CRG98_020255</name>
</gene>
<comment type="caution">
    <text evidence="2">The sequence shown here is derived from an EMBL/GenBank/DDBJ whole genome shotgun (WGS) entry which is preliminary data.</text>
</comment>
<sequence length="235" mass="26728">MTSFGAGELPRKSVRDKGTLGHPYGRHGRESPWPLRTTRVSPTLKRVVPRHGIHIHCMGNPDLEKKIPTFMYSGSLNHINISYKQTSRILASLSRKRMLPSLDVRGKKSGKRPWESQDSGRRLRVGDPRRRQSRQFRENGSARLLRPRHDARIVVISVFHECAPKIHREALATTETSLGEPRRVPEAGSEINVKELRAFGSRGLGVSTFPWGRETDTREKRSRHLSFYDPKVEGG</sequence>
<evidence type="ECO:0000313" key="2">
    <source>
        <dbReference type="EMBL" id="PKI59351.1"/>
    </source>
</evidence>
<feature type="region of interest" description="Disordered" evidence="1">
    <location>
        <begin position="101"/>
        <end position="143"/>
    </location>
</feature>